<evidence type="ECO:0000256" key="2">
    <source>
        <dbReference type="ARBA" id="ARBA00022771"/>
    </source>
</evidence>
<reference evidence="8 9" key="1">
    <citation type="journal article" date="2023" name="Insect Mol. Biol.">
        <title>Genome sequencing provides insights into the evolution of gene families encoding plant cell wall-degrading enzymes in longhorned beetles.</title>
        <authorList>
            <person name="Shin N.R."/>
            <person name="Okamura Y."/>
            <person name="Kirsch R."/>
            <person name="Pauchet Y."/>
        </authorList>
    </citation>
    <scope>NUCLEOTIDE SEQUENCE [LARGE SCALE GENOMIC DNA]</scope>
    <source>
        <strain evidence="8">EAD_L_NR</strain>
    </source>
</reference>
<keyword evidence="1" id="KW-0479">Metal-binding</keyword>
<feature type="compositionally biased region" description="Basic and acidic residues" evidence="6">
    <location>
        <begin position="109"/>
        <end position="123"/>
    </location>
</feature>
<feature type="domain" description="THAP-type" evidence="7">
    <location>
        <begin position="1"/>
        <end position="91"/>
    </location>
</feature>
<evidence type="ECO:0000256" key="3">
    <source>
        <dbReference type="ARBA" id="ARBA00022833"/>
    </source>
</evidence>
<evidence type="ECO:0000313" key="9">
    <source>
        <dbReference type="Proteomes" id="UP001159042"/>
    </source>
</evidence>
<dbReference type="InterPro" id="IPR006612">
    <property type="entry name" value="THAP_Znf"/>
</dbReference>
<dbReference type="GO" id="GO:0003677">
    <property type="term" value="F:DNA binding"/>
    <property type="evidence" value="ECO:0007669"/>
    <property type="project" value="UniProtKB-UniRule"/>
</dbReference>
<protein>
    <recommendedName>
        <fullName evidence="7">THAP-type domain-containing protein</fullName>
    </recommendedName>
</protein>
<dbReference type="GO" id="GO:0008270">
    <property type="term" value="F:zinc ion binding"/>
    <property type="evidence" value="ECO:0007669"/>
    <property type="project" value="UniProtKB-KW"/>
</dbReference>
<keyword evidence="2 5" id="KW-0863">Zinc-finger</keyword>
<feature type="region of interest" description="Disordered" evidence="6">
    <location>
        <begin position="106"/>
        <end position="160"/>
    </location>
</feature>
<keyword evidence="9" id="KW-1185">Reference proteome</keyword>
<organism evidence="8 9">
    <name type="scientific">Exocentrus adspersus</name>
    <dbReference type="NCBI Taxonomy" id="1586481"/>
    <lineage>
        <taxon>Eukaryota</taxon>
        <taxon>Metazoa</taxon>
        <taxon>Ecdysozoa</taxon>
        <taxon>Arthropoda</taxon>
        <taxon>Hexapoda</taxon>
        <taxon>Insecta</taxon>
        <taxon>Pterygota</taxon>
        <taxon>Neoptera</taxon>
        <taxon>Endopterygota</taxon>
        <taxon>Coleoptera</taxon>
        <taxon>Polyphaga</taxon>
        <taxon>Cucujiformia</taxon>
        <taxon>Chrysomeloidea</taxon>
        <taxon>Cerambycidae</taxon>
        <taxon>Lamiinae</taxon>
        <taxon>Acanthocinini</taxon>
        <taxon>Exocentrus</taxon>
    </lineage>
</organism>
<accession>A0AAV8VZ39</accession>
<feature type="compositionally biased region" description="Polar residues" evidence="6">
    <location>
        <begin position="141"/>
        <end position="160"/>
    </location>
</feature>
<evidence type="ECO:0000256" key="4">
    <source>
        <dbReference type="ARBA" id="ARBA00023125"/>
    </source>
</evidence>
<dbReference type="AlphaFoldDB" id="A0AAV8VZ39"/>
<evidence type="ECO:0000259" key="7">
    <source>
        <dbReference type="PROSITE" id="PS50950"/>
    </source>
</evidence>
<sequence>MPSFCVVMGCSRRAERDRGRFFRIPKTFNNRGERLDALSAERRESWVRALNRGNLSETFLKNARICENHFVSGEPAKLEDKDHPDWVPSVNMGYFTIKVQNKQSLNRHVRSDECHSKRFKTDEMSEAGSASIDVEPRAGPSTKSAEFSEQYNEQEGRQSTIQDAATQTDLDMNNLNKMFKDLYFANQRIQSLEEKVKAFSLSEETFRDNDFKTLYLQDSRES</sequence>
<name>A0AAV8VZ39_9CUCU</name>
<evidence type="ECO:0000256" key="1">
    <source>
        <dbReference type="ARBA" id="ARBA00022723"/>
    </source>
</evidence>
<evidence type="ECO:0000256" key="5">
    <source>
        <dbReference type="PROSITE-ProRule" id="PRU00309"/>
    </source>
</evidence>
<comment type="caution">
    <text evidence="8">The sequence shown here is derived from an EMBL/GenBank/DDBJ whole genome shotgun (WGS) entry which is preliminary data.</text>
</comment>
<evidence type="ECO:0000313" key="8">
    <source>
        <dbReference type="EMBL" id="KAJ8919085.1"/>
    </source>
</evidence>
<dbReference type="Pfam" id="PF05485">
    <property type="entry name" value="THAP"/>
    <property type="match status" value="1"/>
</dbReference>
<gene>
    <name evidence="8" type="ORF">NQ315_012070</name>
</gene>
<keyword evidence="4 5" id="KW-0238">DNA-binding</keyword>
<evidence type="ECO:0000256" key="6">
    <source>
        <dbReference type="SAM" id="MobiDB-lite"/>
    </source>
</evidence>
<dbReference type="SUPFAM" id="SSF57716">
    <property type="entry name" value="Glucocorticoid receptor-like (DNA-binding domain)"/>
    <property type="match status" value="1"/>
</dbReference>
<dbReference type="Proteomes" id="UP001159042">
    <property type="component" value="Unassembled WGS sequence"/>
</dbReference>
<dbReference type="SMART" id="SM00980">
    <property type="entry name" value="THAP"/>
    <property type="match status" value="1"/>
</dbReference>
<dbReference type="EMBL" id="JANEYG010000020">
    <property type="protein sequence ID" value="KAJ8919085.1"/>
    <property type="molecule type" value="Genomic_DNA"/>
</dbReference>
<dbReference type="PROSITE" id="PS50950">
    <property type="entry name" value="ZF_THAP"/>
    <property type="match status" value="1"/>
</dbReference>
<proteinExistence type="predicted"/>
<keyword evidence="3" id="KW-0862">Zinc</keyword>